<organism>
    <name type="scientific">Serpula lacrymans var. lacrymans (strain S7.9)</name>
    <name type="common">Dry rot fungus</name>
    <dbReference type="NCBI Taxonomy" id="578457"/>
    <lineage>
        <taxon>Eukaryota</taxon>
        <taxon>Fungi</taxon>
        <taxon>Dikarya</taxon>
        <taxon>Basidiomycota</taxon>
        <taxon>Agaricomycotina</taxon>
        <taxon>Agaricomycetes</taxon>
        <taxon>Agaricomycetidae</taxon>
        <taxon>Boletales</taxon>
        <taxon>Coniophorineae</taxon>
        <taxon>Serpulaceae</taxon>
        <taxon>Serpula</taxon>
    </lineage>
</organism>
<dbReference type="KEGG" id="sla:SERLADRAFT_389111"/>
<keyword evidence="1" id="KW-0472">Membrane</keyword>
<sequence>MLVDLDKYGTLSSCQSNTLPLSQTKSIMQHGWFYLILVGPVAPINVSKLKVSK</sequence>
<gene>
    <name evidence="2" type="ORF">SERLADRAFT_389111</name>
</gene>
<feature type="transmembrane region" description="Helical" evidence="1">
    <location>
        <begin position="27"/>
        <end position="46"/>
    </location>
</feature>
<proteinExistence type="predicted"/>
<dbReference type="AlphaFoldDB" id="F8NVT1"/>
<dbReference type="Proteomes" id="UP000008064">
    <property type="component" value="Unassembled WGS sequence"/>
</dbReference>
<evidence type="ECO:0000313" key="2">
    <source>
        <dbReference type="EMBL" id="EGO24242.1"/>
    </source>
</evidence>
<evidence type="ECO:0000256" key="1">
    <source>
        <dbReference type="SAM" id="Phobius"/>
    </source>
</evidence>
<reference evidence="2" key="1">
    <citation type="submission" date="2011-04" db="EMBL/GenBank/DDBJ databases">
        <title>Evolution of plant cell wall degrading machinery underlies the functional diversity of forest fungi.</title>
        <authorList>
            <consortium name="US DOE Joint Genome Institute (JGI-PGF)"/>
            <person name="Eastwood D.C."/>
            <person name="Floudas D."/>
            <person name="Binder M."/>
            <person name="Majcherczyk A."/>
            <person name="Schneider P."/>
            <person name="Aerts A."/>
            <person name="Asiegbu F.O."/>
            <person name="Baker S.E."/>
            <person name="Barry K."/>
            <person name="Bendiksby M."/>
            <person name="Blumentritt M."/>
            <person name="Coutinho P.M."/>
            <person name="Cullen D."/>
            <person name="Cullen D."/>
            <person name="Gathman A."/>
            <person name="Goodell B."/>
            <person name="Henrissat B."/>
            <person name="Ihrmark K."/>
            <person name="Kauserud H."/>
            <person name="Kohler A."/>
            <person name="LaButti K."/>
            <person name="Lapidus A."/>
            <person name="Lavin J.L."/>
            <person name="Lee Y.-H."/>
            <person name="Lindquist E."/>
            <person name="Lilly W."/>
            <person name="Lucas S."/>
            <person name="Morin E."/>
            <person name="Murat C."/>
            <person name="Oguiza J.A."/>
            <person name="Park J."/>
            <person name="Pisabarro A.G."/>
            <person name="Riley R."/>
            <person name="Rosling A."/>
            <person name="Salamov A."/>
            <person name="Schmidt O."/>
            <person name="Schmutz J."/>
            <person name="Skrede I."/>
            <person name="Stenlid J."/>
            <person name="Wiebenga A."/>
            <person name="Xie X."/>
            <person name="Kues U."/>
            <person name="Hibbett D.S."/>
            <person name="Hoffmeister D."/>
            <person name="Hogberg N."/>
            <person name="Martin F."/>
            <person name="Grigoriev I.V."/>
            <person name="Watkinson S.C."/>
        </authorList>
    </citation>
    <scope>NUCLEOTIDE SEQUENCE</scope>
    <source>
        <strain evidence="2">S7.9</strain>
    </source>
</reference>
<protein>
    <submittedName>
        <fullName evidence="2">Uncharacterized protein</fullName>
    </submittedName>
</protein>
<dbReference type="GeneID" id="18811375"/>
<keyword evidence="1" id="KW-0812">Transmembrane</keyword>
<name>F8NVT1_SERL9</name>
<keyword evidence="1" id="KW-1133">Transmembrane helix</keyword>
<dbReference type="HOGENOM" id="CLU_3070148_0_0_1"/>
<dbReference type="EMBL" id="GL945434">
    <property type="protein sequence ID" value="EGO24242.1"/>
    <property type="molecule type" value="Genomic_DNA"/>
</dbReference>
<accession>F8NVT1</accession>
<dbReference type="RefSeq" id="XP_007318261.1">
    <property type="nucleotide sequence ID" value="XM_007318199.1"/>
</dbReference>